<dbReference type="AlphaFoldDB" id="A0A3L9Y0N4"/>
<proteinExistence type="predicted"/>
<dbReference type="EMBL" id="RCNT01000004">
    <property type="protein sequence ID" value="RMA42379.1"/>
    <property type="molecule type" value="Genomic_DNA"/>
</dbReference>
<keyword evidence="2" id="KW-1185">Reference proteome</keyword>
<dbReference type="InterPro" id="IPR023614">
    <property type="entry name" value="Porin_dom_sf"/>
</dbReference>
<reference evidence="1 2" key="1">
    <citation type="submission" date="2018-10" db="EMBL/GenBank/DDBJ databases">
        <authorList>
            <person name="Jung H.S."/>
            <person name="Jeon C.O."/>
        </authorList>
    </citation>
    <scope>NUCLEOTIDE SEQUENCE [LARGE SCALE GENOMIC DNA]</scope>
    <source>
        <strain evidence="1 2">MA-7-27</strain>
    </source>
</reference>
<evidence type="ECO:0008006" key="3">
    <source>
        <dbReference type="Google" id="ProtNLM"/>
    </source>
</evidence>
<dbReference type="Proteomes" id="UP000281343">
    <property type="component" value="Unassembled WGS sequence"/>
</dbReference>
<protein>
    <recommendedName>
        <fullName evidence="3">Porin</fullName>
    </recommendedName>
</protein>
<accession>A0A3L9Y0N4</accession>
<sequence length="234" mass="25705">MPALALAFFGTSAFAQSLDGASIVLEQQHYDDGGGFTVTSREIGADIAFAFNGGFGMQLGFAHSSETDSSDPFLDFQSDNSYALHLFYDASDAVRLGVLAAADTFNDGDRFLGIEGIFLNDRVRAEARIGRFISDVEPANLYELHGAYALTDRVRLLGMLRRVDFDDSLGHYNLGSLGFGFGVTESAEFYAIYARHENDFGTVTDVYNGDVVSFGLRVTFGPRNDRMFTYTPFY</sequence>
<name>A0A3L9Y0N4_9RHOB</name>
<comment type="caution">
    <text evidence="1">The sequence shown here is derived from an EMBL/GenBank/DDBJ whole genome shotgun (WGS) entry which is preliminary data.</text>
</comment>
<dbReference type="Gene3D" id="2.40.160.10">
    <property type="entry name" value="Porin"/>
    <property type="match status" value="1"/>
</dbReference>
<dbReference type="SUPFAM" id="SSF56935">
    <property type="entry name" value="Porins"/>
    <property type="match status" value="1"/>
</dbReference>
<evidence type="ECO:0000313" key="1">
    <source>
        <dbReference type="EMBL" id="RMA42379.1"/>
    </source>
</evidence>
<organism evidence="1 2">
    <name type="scientific">Rhodophyticola porphyridii</name>
    <dbReference type="NCBI Taxonomy" id="1852017"/>
    <lineage>
        <taxon>Bacteria</taxon>
        <taxon>Pseudomonadati</taxon>
        <taxon>Pseudomonadota</taxon>
        <taxon>Alphaproteobacteria</taxon>
        <taxon>Rhodobacterales</taxon>
        <taxon>Roseobacteraceae</taxon>
        <taxon>Rhodophyticola</taxon>
    </lineage>
</organism>
<gene>
    <name evidence="1" type="ORF">D9R08_09775</name>
</gene>
<evidence type="ECO:0000313" key="2">
    <source>
        <dbReference type="Proteomes" id="UP000281343"/>
    </source>
</evidence>